<name>A0A3A2ZQZ7_9EURO</name>
<dbReference type="AlphaFoldDB" id="A0A3A2ZQZ7"/>
<evidence type="ECO:0000256" key="1">
    <source>
        <dbReference type="SAM" id="SignalP"/>
    </source>
</evidence>
<evidence type="ECO:0000313" key="3">
    <source>
        <dbReference type="Proteomes" id="UP000266188"/>
    </source>
</evidence>
<dbReference type="EMBL" id="MVGC01000070">
    <property type="protein sequence ID" value="RJE24733.1"/>
    <property type="molecule type" value="Genomic_DNA"/>
</dbReference>
<dbReference type="Proteomes" id="UP000266188">
    <property type="component" value="Unassembled WGS sequence"/>
</dbReference>
<keyword evidence="3" id="KW-1185">Reference proteome</keyword>
<dbReference type="STRING" id="2070753.A0A3A2ZQZ7"/>
<accession>A0A3A2ZQZ7</accession>
<evidence type="ECO:0000313" key="2">
    <source>
        <dbReference type="EMBL" id="RJE24733.1"/>
    </source>
</evidence>
<feature type="signal peptide" evidence="1">
    <location>
        <begin position="1"/>
        <end position="20"/>
    </location>
</feature>
<reference evidence="3" key="1">
    <citation type="submission" date="2017-02" db="EMBL/GenBank/DDBJ databases">
        <authorList>
            <person name="Tafer H."/>
            <person name="Lopandic K."/>
        </authorList>
    </citation>
    <scope>NUCLEOTIDE SEQUENCE [LARGE SCALE GENOMIC DNA]</scope>
    <source>
        <strain evidence="3">CBS 366.77</strain>
    </source>
</reference>
<organism evidence="2 3">
    <name type="scientific">Aspergillus sclerotialis</name>
    <dbReference type="NCBI Taxonomy" id="2070753"/>
    <lineage>
        <taxon>Eukaryota</taxon>
        <taxon>Fungi</taxon>
        <taxon>Dikarya</taxon>
        <taxon>Ascomycota</taxon>
        <taxon>Pezizomycotina</taxon>
        <taxon>Eurotiomycetes</taxon>
        <taxon>Eurotiomycetidae</taxon>
        <taxon>Eurotiales</taxon>
        <taxon>Aspergillaceae</taxon>
        <taxon>Aspergillus</taxon>
        <taxon>Aspergillus subgen. Polypaecilum</taxon>
    </lineage>
</organism>
<protein>
    <submittedName>
        <fullName evidence="2">Uncharacterized protein</fullName>
    </submittedName>
</protein>
<sequence>MKSTSTFLLALFALFSTTLADKHCTPSFDYCAEKLIHDQGFTEAEVKESLKGTGLEKKDLSDILLHCKNPGDVGHAKFCKDGCKVQSTGSHGC</sequence>
<keyword evidence="1" id="KW-0732">Signal</keyword>
<comment type="caution">
    <text evidence="2">The sequence shown here is derived from an EMBL/GenBank/DDBJ whole genome shotgun (WGS) entry which is preliminary data.</text>
</comment>
<feature type="chain" id="PRO_5017470696" evidence="1">
    <location>
        <begin position="21"/>
        <end position="93"/>
    </location>
</feature>
<proteinExistence type="predicted"/>
<gene>
    <name evidence="2" type="ORF">PHISCL_02942</name>
</gene>
<dbReference type="OrthoDB" id="4440815at2759"/>